<dbReference type="GO" id="GO:0042121">
    <property type="term" value="P:alginic acid biosynthetic process"/>
    <property type="evidence" value="ECO:0007669"/>
    <property type="project" value="InterPro"/>
</dbReference>
<evidence type="ECO:0000256" key="8">
    <source>
        <dbReference type="SAM" id="Phobius"/>
    </source>
</evidence>
<keyword evidence="4 8" id="KW-0812">Transmembrane</keyword>
<feature type="transmembrane region" description="Helical" evidence="8">
    <location>
        <begin position="6"/>
        <end position="23"/>
    </location>
</feature>
<accession>A0A0S2W7U1</accession>
<feature type="transmembrane region" description="Helical" evidence="8">
    <location>
        <begin position="358"/>
        <end position="375"/>
    </location>
</feature>
<dbReference type="STRING" id="1297617.IB211_02665c"/>
<dbReference type="PANTHER" id="PTHR13285:SF18">
    <property type="entry name" value="PROTEIN-CYSTEINE N-PALMITOYLTRANSFERASE RASP"/>
    <property type="match status" value="1"/>
</dbReference>
<evidence type="ECO:0000256" key="1">
    <source>
        <dbReference type="ARBA" id="ARBA00004651"/>
    </source>
</evidence>
<feature type="transmembrane region" description="Helical" evidence="8">
    <location>
        <begin position="437"/>
        <end position="455"/>
    </location>
</feature>
<feature type="transmembrane region" description="Helical" evidence="8">
    <location>
        <begin position="381"/>
        <end position="405"/>
    </location>
</feature>
<keyword evidence="3 7" id="KW-1003">Cell membrane</keyword>
<dbReference type="InterPro" id="IPR024194">
    <property type="entry name" value="Ac/AlaTfrase_AlgI/DltB"/>
</dbReference>
<reference evidence="9 10" key="1">
    <citation type="journal article" date="2015" name="Nat. Commun.">
        <title>Production of butyrate from lysine and the Amadori product fructoselysine by a human gut commensal.</title>
        <authorList>
            <person name="Bui T.P."/>
            <person name="Ritari J."/>
            <person name="Boeren S."/>
            <person name="de Waard P."/>
            <person name="Plugge C.M."/>
            <person name="de Vos W.M."/>
        </authorList>
    </citation>
    <scope>NUCLEOTIDE SEQUENCE [LARGE SCALE GENOMIC DNA]</scope>
    <source>
        <strain evidence="9 10">AF211</strain>
    </source>
</reference>
<name>A0A0S2W7U1_9FIRM</name>
<protein>
    <submittedName>
        <fullName evidence="9">Putative poly(Beta-D-mannuronate) O-acetylase</fullName>
    </submittedName>
</protein>
<dbReference type="GO" id="GO:0016746">
    <property type="term" value="F:acyltransferase activity"/>
    <property type="evidence" value="ECO:0007669"/>
    <property type="project" value="UniProtKB-KW"/>
</dbReference>
<dbReference type="PANTHER" id="PTHR13285">
    <property type="entry name" value="ACYLTRANSFERASE"/>
    <property type="match status" value="1"/>
</dbReference>
<dbReference type="RefSeq" id="WP_058118304.1">
    <property type="nucleotide sequence ID" value="NZ_CP011307.1"/>
</dbReference>
<feature type="transmembrane region" description="Helical" evidence="8">
    <location>
        <begin position="77"/>
        <end position="98"/>
    </location>
</feature>
<evidence type="ECO:0000256" key="3">
    <source>
        <dbReference type="ARBA" id="ARBA00022475"/>
    </source>
</evidence>
<dbReference type="InterPro" id="IPR004299">
    <property type="entry name" value="MBOAT_fam"/>
</dbReference>
<keyword evidence="7" id="KW-0808">Transferase</keyword>
<keyword evidence="7" id="KW-0012">Acyltransferase</keyword>
<sequence>MVFSSLLFLFLYLPVVLLIYYVTPLRWRNGVLLVFNLIFYGWGEPVYIVIMFLSTAIDYTHGMLVERYKRRDDDRGARLAVCSSVVFNLALLFFFKYWDFVAGSLAAIGLPLMPILGLSLPIGISFYTFQTMSYTIDVYRGDAPVQRNLINFGTFVTLFPQLIAGPIIKYKELGDQIDHRDYPVERFASGIQTFAVGLGKKVLLANNLGQLWDAYKALPAAELTTAGAWLGVIAFSLQIYFDFSGYSDMAVGLGRMLGFEFARNFDYPYISRSVTEFWRRWHISLGSWFREYVYIPMGGNRVSRPRLCFNLLVVWGATGIWHGASWNFLLWGLYFGVLLIVEKLWLGRRIERWPVPLQHAYALFLVAVSWAIFAVEDFSQLGLYLGAMFGFAGGGAFDGAFFYYLRSYLPTLVLACAASTPLAAGLWRRLPERVWKAALPVLLLCVLLLSTAYLVDATYNPFLYFRF</sequence>
<organism evidence="9 10">
    <name type="scientific">Intestinimonas butyriciproducens</name>
    <dbReference type="NCBI Taxonomy" id="1297617"/>
    <lineage>
        <taxon>Bacteria</taxon>
        <taxon>Bacillati</taxon>
        <taxon>Bacillota</taxon>
        <taxon>Clostridia</taxon>
        <taxon>Eubacteriales</taxon>
        <taxon>Intestinimonas</taxon>
    </lineage>
</organism>
<dbReference type="PIRSF" id="PIRSF016636">
    <property type="entry name" value="AlgI_DltB"/>
    <property type="match status" value="1"/>
</dbReference>
<evidence type="ECO:0000256" key="5">
    <source>
        <dbReference type="ARBA" id="ARBA00022989"/>
    </source>
</evidence>
<evidence type="ECO:0000313" key="9">
    <source>
        <dbReference type="EMBL" id="ALP95056.1"/>
    </source>
</evidence>
<dbReference type="KEGG" id="ibu:IB211_02665c"/>
<proteinExistence type="inferred from homology"/>
<comment type="similarity">
    <text evidence="2 7">Belongs to the membrane-bound acyltransferase family.</text>
</comment>
<feature type="transmembrane region" description="Helical" evidence="8">
    <location>
        <begin position="149"/>
        <end position="168"/>
    </location>
</feature>
<keyword evidence="10" id="KW-1185">Reference proteome</keyword>
<gene>
    <name evidence="9" type="ORF">IB211_02665c</name>
</gene>
<keyword evidence="5 8" id="KW-1133">Transmembrane helix</keyword>
<dbReference type="AlphaFoldDB" id="A0A0S2W7U1"/>
<dbReference type="PIRSF" id="PIRSF500217">
    <property type="entry name" value="AlgI"/>
    <property type="match status" value="1"/>
</dbReference>
<evidence type="ECO:0000256" key="6">
    <source>
        <dbReference type="ARBA" id="ARBA00023136"/>
    </source>
</evidence>
<comment type="subcellular location">
    <subcellularLocation>
        <location evidence="1">Cell membrane</location>
        <topology evidence="1">Multi-pass membrane protein</topology>
    </subcellularLocation>
</comment>
<feature type="transmembrane region" description="Helical" evidence="8">
    <location>
        <begin position="30"/>
        <end position="57"/>
    </location>
</feature>
<feature type="transmembrane region" description="Helical" evidence="8">
    <location>
        <begin position="307"/>
        <end position="322"/>
    </location>
</feature>
<evidence type="ECO:0000256" key="4">
    <source>
        <dbReference type="ARBA" id="ARBA00022692"/>
    </source>
</evidence>
<evidence type="ECO:0000256" key="2">
    <source>
        <dbReference type="ARBA" id="ARBA00010323"/>
    </source>
</evidence>
<dbReference type="eggNOG" id="COG1696">
    <property type="taxonomic scope" value="Bacteria"/>
</dbReference>
<dbReference type="PATRIC" id="fig|1297617.4.peg.2743"/>
<feature type="transmembrane region" description="Helical" evidence="8">
    <location>
        <begin position="105"/>
        <end position="129"/>
    </location>
</feature>
<dbReference type="EMBL" id="CP011307">
    <property type="protein sequence ID" value="ALP95056.1"/>
    <property type="molecule type" value="Genomic_DNA"/>
</dbReference>
<dbReference type="Pfam" id="PF03062">
    <property type="entry name" value="MBOAT"/>
    <property type="match status" value="1"/>
</dbReference>
<keyword evidence="6 7" id="KW-0472">Membrane</keyword>
<dbReference type="GO" id="GO:0005886">
    <property type="term" value="C:plasma membrane"/>
    <property type="evidence" value="ECO:0007669"/>
    <property type="project" value="UniProtKB-SubCell"/>
</dbReference>
<dbReference type="InterPro" id="IPR051085">
    <property type="entry name" value="MB_O-acyltransferase"/>
</dbReference>
<reference evidence="10" key="2">
    <citation type="submission" date="2015-04" db="EMBL/GenBank/DDBJ databases">
        <title>A butyrogenic pathway from the amino acid lysine in a human gut commensal.</title>
        <authorList>
            <person name="de Vos W.M."/>
            <person name="Bui N.T.P."/>
            <person name="Plugge C.M."/>
            <person name="Ritari J."/>
        </authorList>
    </citation>
    <scope>NUCLEOTIDE SEQUENCE [LARGE SCALE GENOMIC DNA]</scope>
    <source>
        <strain evidence="10">AF211</strain>
    </source>
</reference>
<evidence type="ECO:0000256" key="7">
    <source>
        <dbReference type="PIRNR" id="PIRNR016636"/>
    </source>
</evidence>
<evidence type="ECO:0000313" key="10">
    <source>
        <dbReference type="Proteomes" id="UP000064844"/>
    </source>
</evidence>
<dbReference type="Proteomes" id="UP000064844">
    <property type="component" value="Chromosome"/>
</dbReference>
<dbReference type="InterPro" id="IPR028362">
    <property type="entry name" value="AlgI"/>
</dbReference>